<feature type="transmembrane region" description="Helical" evidence="6">
    <location>
        <begin position="242"/>
        <end position="259"/>
    </location>
</feature>
<feature type="transmembrane region" description="Helical" evidence="6">
    <location>
        <begin position="6"/>
        <end position="24"/>
    </location>
</feature>
<gene>
    <name evidence="8" type="ORF">STAS_34525</name>
</gene>
<sequence>MVFLSMLKIVLILIFAGWVSIWVLKPTDIWTKKWKEAEEKASSSIFGYNGLDFAVYTFPVIALAIIGFIYLDLKSRKPRTRQRSRNVFTSLSSPLVVNQLIGILSGAQILASSFSWPCSFGPFIWQYKLLRIATRCGLLSEACLALLLLPVLRGLSVLRLLRIQFEASVRYHIWLANAMIFFATLHGAGTFFIWGLKRQIYNEMWRWQKKGRIYLVGEMALITALIIWLTALPQIRRRCFRLFYYTHHLYIVFLLLRILQSRPKTCILSARVFPCGAVELRLPKDPNLKYRPTSLIFLKIPSISKLQWHPFSITSSSSTDHNTITVIVKSGGQWTNSLHDQITGDDQDSEADQRMRISVAIGGPYGPDSFEFLRHDNLLMVAGGIGITPFLSIMKEISFNLSKNEYPNKLQLIYTTKKSQDICLLEPILPQLLNVEKYHTNLKMYVTRENRLFTTQREVLDDTRPTRTINFSTAKFSYATNGPERLVFMAMITMVCSIIFVISLVFFNRFVIRPDKKTSGQKSTSSQVDLLLMCSYAIAMAIGTFLAVMIRWKKVKKELQFFYDTQRNHEKMGSTDGSGDLDKHEIHFGGRPNFHG</sequence>
<reference evidence="9" key="1">
    <citation type="journal article" date="2019" name="Curr. Biol.">
        <title>Genome Sequence of Striga asiatica Provides Insight into the Evolution of Plant Parasitism.</title>
        <authorList>
            <person name="Yoshida S."/>
            <person name="Kim S."/>
            <person name="Wafula E.K."/>
            <person name="Tanskanen J."/>
            <person name="Kim Y.M."/>
            <person name="Honaas L."/>
            <person name="Yang Z."/>
            <person name="Spallek T."/>
            <person name="Conn C.E."/>
            <person name="Ichihashi Y."/>
            <person name="Cheong K."/>
            <person name="Cui S."/>
            <person name="Der J.P."/>
            <person name="Gundlach H."/>
            <person name="Jiao Y."/>
            <person name="Hori C."/>
            <person name="Ishida J.K."/>
            <person name="Kasahara H."/>
            <person name="Kiba T."/>
            <person name="Kim M.S."/>
            <person name="Koo N."/>
            <person name="Laohavisit A."/>
            <person name="Lee Y.H."/>
            <person name="Lumba S."/>
            <person name="McCourt P."/>
            <person name="Mortimer J.C."/>
            <person name="Mutuku J.M."/>
            <person name="Nomura T."/>
            <person name="Sasaki-Sekimoto Y."/>
            <person name="Seto Y."/>
            <person name="Wang Y."/>
            <person name="Wakatake T."/>
            <person name="Sakakibara H."/>
            <person name="Demura T."/>
            <person name="Yamaguchi S."/>
            <person name="Yoneyama K."/>
            <person name="Manabe R.I."/>
            <person name="Nelson D.C."/>
            <person name="Schulman A.H."/>
            <person name="Timko M.P."/>
            <person name="dePamphilis C.W."/>
            <person name="Choi D."/>
            <person name="Shirasu K."/>
        </authorList>
    </citation>
    <scope>NUCLEOTIDE SEQUENCE [LARGE SCALE GENOMIC DNA]</scope>
    <source>
        <strain evidence="9">cv. UVA1</strain>
    </source>
</reference>
<dbReference type="CDD" id="cd06186">
    <property type="entry name" value="NOX_Duox_like_FAD_NADP"/>
    <property type="match status" value="1"/>
</dbReference>
<dbReference type="SFLD" id="SFLDG01168">
    <property type="entry name" value="Ferric_reductase_subgroup_(FRE"/>
    <property type="match status" value="1"/>
</dbReference>
<dbReference type="Pfam" id="PF08030">
    <property type="entry name" value="NAD_binding_6"/>
    <property type="match status" value="1"/>
</dbReference>
<evidence type="ECO:0000259" key="7">
    <source>
        <dbReference type="PROSITE" id="PS51384"/>
    </source>
</evidence>
<dbReference type="InterPro" id="IPR039261">
    <property type="entry name" value="FNR_nucleotide-bd"/>
</dbReference>
<keyword evidence="3 6" id="KW-1133">Transmembrane helix</keyword>
<dbReference type="Pfam" id="PF08022">
    <property type="entry name" value="FAD_binding_8"/>
    <property type="match status" value="1"/>
</dbReference>
<keyword evidence="9" id="KW-1185">Reference proteome</keyword>
<feature type="transmembrane region" description="Helical" evidence="6">
    <location>
        <begin position="213"/>
        <end position="230"/>
    </location>
</feature>
<feature type="transmembrane region" description="Helical" evidence="6">
    <location>
        <begin position="132"/>
        <end position="152"/>
    </location>
</feature>
<dbReference type="InterPro" id="IPR050369">
    <property type="entry name" value="RBOH/FRE"/>
</dbReference>
<dbReference type="GO" id="GO:0005886">
    <property type="term" value="C:plasma membrane"/>
    <property type="evidence" value="ECO:0007669"/>
    <property type="project" value="TreeGrafter"/>
</dbReference>
<dbReference type="Proteomes" id="UP000325081">
    <property type="component" value="Unassembled WGS sequence"/>
</dbReference>
<evidence type="ECO:0000256" key="1">
    <source>
        <dbReference type="ARBA" id="ARBA00004141"/>
    </source>
</evidence>
<dbReference type="PANTHER" id="PTHR11972:SF155">
    <property type="entry name" value="FERRIC REDUCTION OXIDASE 8, MITOCHONDRIAL"/>
    <property type="match status" value="1"/>
</dbReference>
<feature type="transmembrane region" description="Helical" evidence="6">
    <location>
        <begin position="486"/>
        <end position="510"/>
    </location>
</feature>
<comment type="caution">
    <text evidence="8">The sequence shown here is derived from an EMBL/GenBank/DDBJ whole genome shotgun (WGS) entry which is preliminary data.</text>
</comment>
<feature type="transmembrane region" description="Helical" evidence="6">
    <location>
        <begin position="530"/>
        <end position="550"/>
    </location>
</feature>
<dbReference type="AlphaFoldDB" id="A0A5A7RI16"/>
<dbReference type="SFLD" id="SFLDS00052">
    <property type="entry name" value="Ferric_Reductase_Domain"/>
    <property type="match status" value="2"/>
</dbReference>
<name>A0A5A7RI16_STRAF</name>
<dbReference type="Gene3D" id="2.40.30.10">
    <property type="entry name" value="Translation factors"/>
    <property type="match status" value="1"/>
</dbReference>
<feature type="transmembrane region" description="Helical" evidence="6">
    <location>
        <begin position="45"/>
        <end position="71"/>
    </location>
</feature>
<dbReference type="GO" id="GO:0000293">
    <property type="term" value="F:ferric-chelate reductase activity"/>
    <property type="evidence" value="ECO:0007669"/>
    <property type="project" value="TreeGrafter"/>
</dbReference>
<keyword evidence="4" id="KW-0560">Oxidoreductase</keyword>
<keyword evidence="5 6" id="KW-0472">Membrane</keyword>
<keyword evidence="2 6" id="KW-0812">Transmembrane</keyword>
<protein>
    <submittedName>
        <fullName evidence="8">Ferric reduction oxidase 8</fullName>
    </submittedName>
</protein>
<organism evidence="8 9">
    <name type="scientific">Striga asiatica</name>
    <name type="common">Asiatic witchweed</name>
    <name type="synonym">Buchnera asiatica</name>
    <dbReference type="NCBI Taxonomy" id="4170"/>
    <lineage>
        <taxon>Eukaryota</taxon>
        <taxon>Viridiplantae</taxon>
        <taxon>Streptophyta</taxon>
        <taxon>Embryophyta</taxon>
        <taxon>Tracheophyta</taxon>
        <taxon>Spermatophyta</taxon>
        <taxon>Magnoliopsida</taxon>
        <taxon>eudicotyledons</taxon>
        <taxon>Gunneridae</taxon>
        <taxon>Pentapetalae</taxon>
        <taxon>asterids</taxon>
        <taxon>lamiids</taxon>
        <taxon>Lamiales</taxon>
        <taxon>Orobanchaceae</taxon>
        <taxon>Buchnereae</taxon>
        <taxon>Striga</taxon>
    </lineage>
</organism>
<dbReference type="OrthoDB" id="167398at2759"/>
<comment type="subcellular location">
    <subcellularLocation>
        <location evidence="1">Membrane</location>
        <topology evidence="1">Multi-pass membrane protein</topology>
    </subcellularLocation>
</comment>
<dbReference type="Gene3D" id="3.40.50.80">
    <property type="entry name" value="Nucleotide-binding domain of ferredoxin-NADP reductase (FNR) module"/>
    <property type="match status" value="1"/>
</dbReference>
<dbReference type="InterPro" id="IPR017927">
    <property type="entry name" value="FAD-bd_FR_type"/>
</dbReference>
<dbReference type="PANTHER" id="PTHR11972">
    <property type="entry name" value="NADPH OXIDASE"/>
    <property type="match status" value="1"/>
</dbReference>
<dbReference type="InterPro" id="IPR013121">
    <property type="entry name" value="Fe_red_NAD-bd_6"/>
</dbReference>
<dbReference type="Pfam" id="PF01794">
    <property type="entry name" value="Ferric_reduct"/>
    <property type="match status" value="1"/>
</dbReference>
<feature type="transmembrane region" description="Helical" evidence="6">
    <location>
        <begin position="172"/>
        <end position="193"/>
    </location>
</feature>
<dbReference type="InterPro" id="IPR013112">
    <property type="entry name" value="FAD-bd_8"/>
</dbReference>
<feature type="domain" description="FAD-binding FR-type" evidence="7">
    <location>
        <begin position="251"/>
        <end position="371"/>
    </location>
</feature>
<evidence type="ECO:0000256" key="2">
    <source>
        <dbReference type="ARBA" id="ARBA00022692"/>
    </source>
</evidence>
<dbReference type="SUPFAM" id="SSF52343">
    <property type="entry name" value="Ferredoxin reductase-like, C-terminal NADP-linked domain"/>
    <property type="match status" value="1"/>
</dbReference>
<evidence type="ECO:0000256" key="5">
    <source>
        <dbReference type="ARBA" id="ARBA00023136"/>
    </source>
</evidence>
<dbReference type="InterPro" id="IPR013130">
    <property type="entry name" value="Fe3_Rdtase_TM_dom"/>
</dbReference>
<evidence type="ECO:0000256" key="6">
    <source>
        <dbReference type="SAM" id="Phobius"/>
    </source>
</evidence>
<evidence type="ECO:0000256" key="3">
    <source>
        <dbReference type="ARBA" id="ARBA00022989"/>
    </source>
</evidence>
<evidence type="ECO:0000313" key="8">
    <source>
        <dbReference type="EMBL" id="GER56781.1"/>
    </source>
</evidence>
<dbReference type="InterPro" id="IPR017938">
    <property type="entry name" value="Riboflavin_synthase-like_b-brl"/>
</dbReference>
<accession>A0A5A7RI16</accession>
<dbReference type="EMBL" id="BKCP01012737">
    <property type="protein sequence ID" value="GER56781.1"/>
    <property type="molecule type" value="Genomic_DNA"/>
</dbReference>
<evidence type="ECO:0000256" key="4">
    <source>
        <dbReference type="ARBA" id="ARBA00023002"/>
    </source>
</evidence>
<evidence type="ECO:0000313" key="9">
    <source>
        <dbReference type="Proteomes" id="UP000325081"/>
    </source>
</evidence>
<proteinExistence type="predicted"/>
<dbReference type="PROSITE" id="PS51384">
    <property type="entry name" value="FAD_FR"/>
    <property type="match status" value="1"/>
</dbReference>
<dbReference type="SUPFAM" id="SSF63380">
    <property type="entry name" value="Riboflavin synthase domain-like"/>
    <property type="match status" value="1"/>
</dbReference>